<proteinExistence type="predicted"/>
<dbReference type="Pfam" id="PF24492">
    <property type="entry name" value="HEAT_ECM29"/>
    <property type="match status" value="1"/>
</dbReference>
<evidence type="ECO:0000256" key="1">
    <source>
        <dbReference type="ARBA" id="ARBA00004496"/>
    </source>
</evidence>
<dbReference type="GO" id="GO:0043248">
    <property type="term" value="P:proteasome assembly"/>
    <property type="evidence" value="ECO:0007669"/>
    <property type="project" value="InterPro"/>
</dbReference>
<evidence type="ECO:0000259" key="5">
    <source>
        <dbReference type="Pfam" id="PF13001"/>
    </source>
</evidence>
<evidence type="ECO:0000313" key="7">
    <source>
        <dbReference type="EMBL" id="KAK4226835.1"/>
    </source>
</evidence>
<evidence type="ECO:0000313" key="8">
    <source>
        <dbReference type="Proteomes" id="UP001301958"/>
    </source>
</evidence>
<feature type="domain" description="Proteasome adapter and scaffold protein ECM29 HEAT-repeat" evidence="6">
    <location>
        <begin position="1292"/>
        <end position="1451"/>
    </location>
</feature>
<keyword evidence="4 7" id="KW-0647">Proteasome</keyword>
<accession>A0AAN7H1N0</accession>
<dbReference type="GO" id="GO:0036503">
    <property type="term" value="P:ERAD pathway"/>
    <property type="evidence" value="ECO:0007669"/>
    <property type="project" value="TreeGrafter"/>
</dbReference>
<dbReference type="InterPro" id="IPR024372">
    <property type="entry name" value="Ecm29_N"/>
</dbReference>
<dbReference type="PANTHER" id="PTHR23346">
    <property type="entry name" value="TRANSLATIONAL ACTIVATOR GCN1-RELATED"/>
    <property type="match status" value="1"/>
</dbReference>
<keyword evidence="2" id="KW-0963">Cytoplasm</keyword>
<evidence type="ECO:0000256" key="3">
    <source>
        <dbReference type="ARBA" id="ARBA00022737"/>
    </source>
</evidence>
<dbReference type="EMBL" id="MU865341">
    <property type="protein sequence ID" value="KAK4226835.1"/>
    <property type="molecule type" value="Genomic_DNA"/>
</dbReference>
<dbReference type="Pfam" id="PF13001">
    <property type="entry name" value="ECM29_N"/>
    <property type="match status" value="1"/>
</dbReference>
<reference evidence="7" key="1">
    <citation type="journal article" date="2023" name="Mol. Phylogenet. Evol.">
        <title>Genome-scale phylogeny and comparative genomics of the fungal order Sordariales.</title>
        <authorList>
            <person name="Hensen N."/>
            <person name="Bonometti L."/>
            <person name="Westerberg I."/>
            <person name="Brannstrom I.O."/>
            <person name="Guillou S."/>
            <person name="Cros-Aarteil S."/>
            <person name="Calhoun S."/>
            <person name="Haridas S."/>
            <person name="Kuo A."/>
            <person name="Mondo S."/>
            <person name="Pangilinan J."/>
            <person name="Riley R."/>
            <person name="LaButti K."/>
            <person name="Andreopoulos B."/>
            <person name="Lipzen A."/>
            <person name="Chen C."/>
            <person name="Yan M."/>
            <person name="Daum C."/>
            <person name="Ng V."/>
            <person name="Clum A."/>
            <person name="Steindorff A."/>
            <person name="Ohm R.A."/>
            <person name="Martin F."/>
            <person name="Silar P."/>
            <person name="Natvig D.O."/>
            <person name="Lalanne C."/>
            <person name="Gautier V."/>
            <person name="Ament-Velasquez S.L."/>
            <person name="Kruys A."/>
            <person name="Hutchinson M.I."/>
            <person name="Powell A.J."/>
            <person name="Barry K."/>
            <person name="Miller A.N."/>
            <person name="Grigoriev I.V."/>
            <person name="Debuchy R."/>
            <person name="Gladieux P."/>
            <person name="Hiltunen Thoren M."/>
            <person name="Johannesson H."/>
        </authorList>
    </citation>
    <scope>NUCLEOTIDE SEQUENCE</scope>
    <source>
        <strain evidence="7">CBS 990.96</strain>
    </source>
</reference>
<reference evidence="7" key="2">
    <citation type="submission" date="2023-05" db="EMBL/GenBank/DDBJ databases">
        <authorList>
            <consortium name="Lawrence Berkeley National Laboratory"/>
            <person name="Steindorff A."/>
            <person name="Hensen N."/>
            <person name="Bonometti L."/>
            <person name="Westerberg I."/>
            <person name="Brannstrom I.O."/>
            <person name="Guillou S."/>
            <person name="Cros-Aarteil S."/>
            <person name="Calhoun S."/>
            <person name="Haridas S."/>
            <person name="Kuo A."/>
            <person name="Mondo S."/>
            <person name="Pangilinan J."/>
            <person name="Riley R."/>
            <person name="Labutti K."/>
            <person name="Andreopoulos B."/>
            <person name="Lipzen A."/>
            <person name="Chen C."/>
            <person name="Yanf M."/>
            <person name="Daum C."/>
            <person name="Ng V."/>
            <person name="Clum A."/>
            <person name="Ohm R."/>
            <person name="Martin F."/>
            <person name="Silar P."/>
            <person name="Natvig D."/>
            <person name="Lalanne C."/>
            <person name="Gautier V."/>
            <person name="Ament-Velasquez S.L."/>
            <person name="Kruys A."/>
            <person name="Hutchinson M.I."/>
            <person name="Powell A.J."/>
            <person name="Barry K."/>
            <person name="Miller A.N."/>
            <person name="Grigoriev I.V."/>
            <person name="Debuchy R."/>
            <person name="Gladieux P."/>
            <person name="Thoren M.H."/>
            <person name="Johannesson H."/>
        </authorList>
    </citation>
    <scope>NUCLEOTIDE SEQUENCE</scope>
    <source>
        <strain evidence="7">CBS 990.96</strain>
    </source>
</reference>
<evidence type="ECO:0000256" key="4">
    <source>
        <dbReference type="ARBA" id="ARBA00022942"/>
    </source>
</evidence>
<dbReference type="InterPro" id="IPR016024">
    <property type="entry name" value="ARM-type_fold"/>
</dbReference>
<dbReference type="InterPro" id="IPR011989">
    <property type="entry name" value="ARM-like"/>
</dbReference>
<feature type="domain" description="Proteasome component Ecm29 N-terminal" evidence="5">
    <location>
        <begin position="11"/>
        <end position="518"/>
    </location>
</feature>
<dbReference type="Proteomes" id="UP001301958">
    <property type="component" value="Unassembled WGS sequence"/>
</dbReference>
<gene>
    <name evidence="7" type="ORF">QBC38DRAFT_500001</name>
</gene>
<dbReference type="Pfam" id="PF23731">
    <property type="entry name" value="ARM_ECM29_C"/>
    <property type="match status" value="1"/>
</dbReference>
<protein>
    <submittedName>
        <fullName evidence="7">Proteasome component ECM29</fullName>
    </submittedName>
</protein>
<dbReference type="GO" id="GO:0005737">
    <property type="term" value="C:cytoplasm"/>
    <property type="evidence" value="ECO:0007669"/>
    <property type="project" value="UniProtKB-SubCell"/>
</dbReference>
<comment type="caution">
    <text evidence="7">The sequence shown here is derived from an EMBL/GenBank/DDBJ whole genome shotgun (WGS) entry which is preliminary data.</text>
</comment>
<keyword evidence="8" id="KW-1185">Reference proteome</keyword>
<dbReference type="SUPFAM" id="SSF48371">
    <property type="entry name" value="ARM repeat"/>
    <property type="match status" value="2"/>
</dbReference>
<dbReference type="GO" id="GO:0060090">
    <property type="term" value="F:molecular adaptor activity"/>
    <property type="evidence" value="ECO:0007669"/>
    <property type="project" value="InterPro"/>
</dbReference>
<name>A0AAN7H1N0_9PEZI</name>
<dbReference type="Gene3D" id="1.25.10.10">
    <property type="entry name" value="Leucine-rich Repeat Variant"/>
    <property type="match status" value="2"/>
</dbReference>
<comment type="subcellular location">
    <subcellularLocation>
        <location evidence="1">Cytoplasm</location>
    </subcellularLocation>
</comment>
<evidence type="ECO:0000259" key="6">
    <source>
        <dbReference type="Pfam" id="PF24492"/>
    </source>
</evidence>
<evidence type="ECO:0000256" key="2">
    <source>
        <dbReference type="ARBA" id="ARBA00022490"/>
    </source>
</evidence>
<dbReference type="GO" id="GO:0000502">
    <property type="term" value="C:proteasome complex"/>
    <property type="evidence" value="ECO:0007669"/>
    <property type="project" value="UniProtKB-KW"/>
</dbReference>
<organism evidence="7 8">
    <name type="scientific">Podospora fimiseda</name>
    <dbReference type="NCBI Taxonomy" id="252190"/>
    <lineage>
        <taxon>Eukaryota</taxon>
        <taxon>Fungi</taxon>
        <taxon>Dikarya</taxon>
        <taxon>Ascomycota</taxon>
        <taxon>Pezizomycotina</taxon>
        <taxon>Sordariomycetes</taxon>
        <taxon>Sordariomycetidae</taxon>
        <taxon>Sordariales</taxon>
        <taxon>Podosporaceae</taxon>
        <taxon>Podospora</taxon>
    </lineage>
</organism>
<sequence length="1862" mass="206760">MADENREIELVKQVEWRILSASSDEAKLQTTLGTYLAPLMLKAASPHVQVRNKVIAACQTINKLIHSPTLVLPVTKLMKQYKENDHPLIRHFDMLYMQHSVARLDIEEKRALVPIALPNIRVGSDALVSQLLNMVLRALPAIRIPSRGTQEDGEFREKIGLSDPEDAQFMAKWLGTLLLLRSDGTGTVSGSGVSASDIQFLTLGKDTTWNTSAGGLNLVETKILAIKFLASGAFTDQERFIPALYAAASTDSRISSIGDDILKRSTASVEDKDFVQKLFNDHSKLPVPHRIRILGVLSKSEIATTFTTEILNVFKMNVTLEPEVAPAPNQTARTKAPTSGLNLERTKLYRALFEFINWVARIGPGKSDFSLIARPLVDLLRDYIQSQGWPKAERQSLDDNTLRSRAYETIGILAKGTSMSGNDSISLAAWLFRSLSEDTTPDVVVYIEGALSCMTSLFQPPHDFNVNIQLQSILLTYMTLQEEDDANVVRSARQVATKWANQCLPFADVHARWIDILAIAGRRDERSDTIEEGQKGLDPWTYYANDDKWTSLPSWNEMVKVFFREPITYRNSSQWIWNRRAQLADSGQTVFLNFPDEVRRCFPVAVDYCRKVLFLTALDNFKVEAGWERQLETTINSDLASRKAIRAYLAQFTRYDSDLAYLLSASFEGMIQEDADLTERCARAFVDIASFAPKAVLQRLALRWADVFSLITSNKKELRVLGAKAFGILAAHPSNSAKSIAAARSKLIDLTQNLKTAVGSDLNAVEGAFLALAHLESRLVYYSTESNTNSDLDITNVFPSLDSISSFPTSTQETLFEAYTQLWTAGVPTAVVREDAKGKSADSIFKLYADPLVVYAKKGNEKAITALGRLCLSFPEAEDDGANDTLGQVLEKLYSLYEIRQAEVHFSVGEAIAAGVARWDAEVVQLTIDVQVGNGSFQLPRRSSLVTTVLEKLLTDAKNTKPSLLKASGIWLFCIIQHCSNLEEVQARLRHCQAAFMRLLSARDELVQETASRGLALVYEKGDEGLKKELVRDLVAGFTGSGPQLKVDEETELFEAGALPTGDGKSITSYKDIVSLANELGDPSLVYKFMSLATNAATWSIRSAFGRFGLSNILSESEIDPKLYPKLYRYRFDPNPSVQRSMEDIWKALVKDSNAVLEAHFDAIITDLLKCIIGGEWRVREASCHAIADLISGRPFPKYEKYYTEIWKNALKVLDDVKSTVREAAFGLCMSLSKTLVRQLEESGSTAAARAMVKEALPFMLSVNGIESSAKEVQLFSIVTVMDIAKNGGNSLKPYIPTMIPRLLELLSSIEPEIINYHYQRVGADNRDVIDKARSAAVNMSPISEAVENCLRNVDAEVMNELTPKLIETIKSALGMPTKVGCARVLTTLATRHTLAFEPHSATFLALMQKQALDKNDEVSQGYARAAAYLIRFAPDKAKQQFIDHFVNLYLSSENDTRRQKVADVVLSISKISPDHFNALEGQLLPFAFLGKHDTDNYVSTCFGEVWSSHAGSSFTVIKYLAEIVSLLDKTFASSQWALRHGGALTSASAASAITDASKITGKANPDHVKLLWPVYDKALLLKTFDGKEKLLEPFPLFVERSEDLWKTDTKFSDALKKVAVREAKRNNDEYRPHAFQCLWKFAAARTDLDMLHDIANIVGQCLTVEKDDPDAMDIDEPKGKKPRRAGLDLKTLTTWAAVEAIAKGYNRVKMTENPNKTLREVVFALEANGNSKGINVEAPYLVRPEFDTVRRTFWYDCVKEVFDDVAKKLKDAGKTKYESADDFEVVKWFLATLDIKSDNPGVESQRLARAGAVGSVVKLAVASSEYPGQIAAQLKALAEAVLEGERSLDVQKAWREVLGEL</sequence>
<dbReference type="InterPro" id="IPR055443">
    <property type="entry name" value="HEAT_ECM29"/>
</dbReference>
<keyword evidence="3" id="KW-0677">Repeat</keyword>
<dbReference type="PANTHER" id="PTHR23346:SF19">
    <property type="entry name" value="PROTEASOME ADAPTER AND SCAFFOLD PROTEIN ECM29"/>
    <property type="match status" value="1"/>
</dbReference>
<dbReference type="GO" id="GO:0005634">
    <property type="term" value="C:nucleus"/>
    <property type="evidence" value="ECO:0007669"/>
    <property type="project" value="TreeGrafter"/>
</dbReference>